<keyword evidence="3" id="KW-1185">Reference proteome</keyword>
<evidence type="ECO:0000256" key="1">
    <source>
        <dbReference type="SAM" id="Phobius"/>
    </source>
</evidence>
<feature type="non-terminal residue" evidence="2">
    <location>
        <position position="1"/>
    </location>
</feature>
<dbReference type="AlphaFoldDB" id="A0ABD0NUS3"/>
<keyword evidence="1" id="KW-1133">Transmembrane helix</keyword>
<keyword evidence="1" id="KW-0812">Transmembrane</keyword>
<reference evidence="2 3" key="1">
    <citation type="submission" date="2024-05" db="EMBL/GenBank/DDBJ databases">
        <title>Genome sequencing and assembly of Indian major carp, Cirrhinus mrigala (Hamilton, 1822).</title>
        <authorList>
            <person name="Mohindra V."/>
            <person name="Chowdhury L.M."/>
            <person name="Lal K."/>
            <person name="Jena J.K."/>
        </authorList>
    </citation>
    <scope>NUCLEOTIDE SEQUENCE [LARGE SCALE GENOMIC DNA]</scope>
    <source>
        <strain evidence="2">CM1030</strain>
        <tissue evidence="2">Blood</tissue>
    </source>
</reference>
<organism evidence="2 3">
    <name type="scientific">Cirrhinus mrigala</name>
    <name type="common">Mrigala</name>
    <dbReference type="NCBI Taxonomy" id="683832"/>
    <lineage>
        <taxon>Eukaryota</taxon>
        <taxon>Metazoa</taxon>
        <taxon>Chordata</taxon>
        <taxon>Craniata</taxon>
        <taxon>Vertebrata</taxon>
        <taxon>Euteleostomi</taxon>
        <taxon>Actinopterygii</taxon>
        <taxon>Neopterygii</taxon>
        <taxon>Teleostei</taxon>
        <taxon>Ostariophysi</taxon>
        <taxon>Cypriniformes</taxon>
        <taxon>Cyprinidae</taxon>
        <taxon>Labeoninae</taxon>
        <taxon>Labeonini</taxon>
        <taxon>Cirrhinus</taxon>
    </lineage>
</organism>
<gene>
    <name evidence="2" type="ORF">M9458_037331</name>
</gene>
<keyword evidence="1" id="KW-0472">Membrane</keyword>
<accession>A0ABD0NUS3</accession>
<dbReference type="Proteomes" id="UP001529510">
    <property type="component" value="Unassembled WGS sequence"/>
</dbReference>
<feature type="transmembrane region" description="Helical" evidence="1">
    <location>
        <begin position="26"/>
        <end position="46"/>
    </location>
</feature>
<feature type="non-terminal residue" evidence="2">
    <location>
        <position position="62"/>
    </location>
</feature>
<name>A0ABD0NUS3_CIRMR</name>
<sequence>YFIYSCILGLISCSVFLRINYELKMIIMLAAVVGYNIIILQTHASILDDYSMALYKNKQPDR</sequence>
<comment type="caution">
    <text evidence="2">The sequence shown here is derived from an EMBL/GenBank/DDBJ whole genome shotgun (WGS) entry which is preliminary data.</text>
</comment>
<evidence type="ECO:0000313" key="2">
    <source>
        <dbReference type="EMBL" id="KAL0165487.1"/>
    </source>
</evidence>
<protein>
    <submittedName>
        <fullName evidence="2">Uncharacterized protein</fullName>
    </submittedName>
</protein>
<evidence type="ECO:0000313" key="3">
    <source>
        <dbReference type="Proteomes" id="UP001529510"/>
    </source>
</evidence>
<proteinExistence type="predicted"/>
<dbReference type="EMBL" id="JAMKFB020000019">
    <property type="protein sequence ID" value="KAL0165487.1"/>
    <property type="molecule type" value="Genomic_DNA"/>
</dbReference>